<evidence type="ECO:0000256" key="5">
    <source>
        <dbReference type="ARBA" id="ARBA00022692"/>
    </source>
</evidence>
<keyword evidence="6" id="KW-0631">Potassium channel</keyword>
<dbReference type="InterPro" id="IPR010617">
    <property type="entry name" value="TMEM175-like"/>
</dbReference>
<comment type="catalytic activity">
    <reaction evidence="12">
        <text>K(+)(in) = K(+)(out)</text>
        <dbReference type="Rhea" id="RHEA:29463"/>
        <dbReference type="ChEBI" id="CHEBI:29103"/>
    </reaction>
</comment>
<dbReference type="Proteomes" id="UP001290101">
    <property type="component" value="Unassembled WGS sequence"/>
</dbReference>
<evidence type="ECO:0000256" key="12">
    <source>
        <dbReference type="ARBA" id="ARBA00034430"/>
    </source>
</evidence>
<evidence type="ECO:0000313" key="15">
    <source>
        <dbReference type="Proteomes" id="UP001290101"/>
    </source>
</evidence>
<evidence type="ECO:0000256" key="6">
    <source>
        <dbReference type="ARBA" id="ARBA00022826"/>
    </source>
</evidence>
<evidence type="ECO:0000256" key="11">
    <source>
        <dbReference type="ARBA" id="ARBA00023303"/>
    </source>
</evidence>
<comment type="similarity">
    <text evidence="2">Belongs to the TMEM175 family.</text>
</comment>
<evidence type="ECO:0000256" key="13">
    <source>
        <dbReference type="SAM" id="Phobius"/>
    </source>
</evidence>
<feature type="transmembrane region" description="Helical" evidence="13">
    <location>
        <begin position="95"/>
        <end position="116"/>
    </location>
</feature>
<organism evidence="14 15">
    <name type="scientific">Micromonospora sicca</name>
    <dbReference type="NCBI Taxonomy" id="2202420"/>
    <lineage>
        <taxon>Bacteria</taxon>
        <taxon>Bacillati</taxon>
        <taxon>Actinomycetota</taxon>
        <taxon>Actinomycetes</taxon>
        <taxon>Micromonosporales</taxon>
        <taxon>Micromonosporaceae</taxon>
        <taxon>Micromonospora</taxon>
    </lineage>
</organism>
<dbReference type="EMBL" id="JAXOTQ010000069">
    <property type="protein sequence ID" value="MDZ5494325.1"/>
    <property type="molecule type" value="Genomic_DNA"/>
</dbReference>
<keyword evidence="4" id="KW-0633">Potassium transport</keyword>
<keyword evidence="10 13" id="KW-0472">Membrane</keyword>
<keyword evidence="15" id="KW-1185">Reference proteome</keyword>
<comment type="subcellular location">
    <subcellularLocation>
        <location evidence="1">Membrane</location>
        <topology evidence="1">Multi-pass membrane protein</topology>
    </subcellularLocation>
</comment>
<dbReference type="PANTHER" id="PTHR31462">
    <property type="entry name" value="ENDOSOMAL/LYSOSOMAL POTASSIUM CHANNEL TMEM175"/>
    <property type="match status" value="1"/>
</dbReference>
<protein>
    <submittedName>
        <fullName evidence="14">TMEM175 family protein</fullName>
    </submittedName>
</protein>
<name>A0ABU5JNV4_9ACTN</name>
<dbReference type="PANTHER" id="PTHR31462:SF5">
    <property type="entry name" value="ENDOSOMAL_LYSOSOMAL PROTON CHANNEL TMEM175"/>
    <property type="match status" value="1"/>
</dbReference>
<evidence type="ECO:0000256" key="9">
    <source>
        <dbReference type="ARBA" id="ARBA00023065"/>
    </source>
</evidence>
<keyword evidence="9" id="KW-0406">Ion transport</keyword>
<dbReference type="Pfam" id="PF06736">
    <property type="entry name" value="TMEM175"/>
    <property type="match status" value="1"/>
</dbReference>
<evidence type="ECO:0000256" key="1">
    <source>
        <dbReference type="ARBA" id="ARBA00004141"/>
    </source>
</evidence>
<proteinExistence type="inferred from homology"/>
<accession>A0ABU5JNV4</accession>
<feature type="transmembrane region" description="Helical" evidence="13">
    <location>
        <begin position="16"/>
        <end position="36"/>
    </location>
</feature>
<feature type="transmembrane region" description="Helical" evidence="13">
    <location>
        <begin position="128"/>
        <end position="149"/>
    </location>
</feature>
<evidence type="ECO:0000256" key="10">
    <source>
        <dbReference type="ARBA" id="ARBA00023136"/>
    </source>
</evidence>
<reference evidence="14 15" key="1">
    <citation type="submission" date="2023-12" db="EMBL/GenBank/DDBJ databases">
        <title>Micromonospora sp. nov., isolated from Atacama Desert.</title>
        <authorList>
            <person name="Carro L."/>
            <person name="Golinska P."/>
            <person name="Klenk H.-P."/>
            <person name="Goodfellow M."/>
        </authorList>
    </citation>
    <scope>NUCLEOTIDE SEQUENCE [LARGE SCALE GENOMIC DNA]</scope>
    <source>
        <strain evidence="14 15">4G53</strain>
    </source>
</reference>
<comment type="caution">
    <text evidence="14">The sequence shown here is derived from an EMBL/GenBank/DDBJ whole genome shotgun (WGS) entry which is preliminary data.</text>
</comment>
<keyword evidence="3" id="KW-0813">Transport</keyword>
<evidence type="ECO:0000256" key="7">
    <source>
        <dbReference type="ARBA" id="ARBA00022958"/>
    </source>
</evidence>
<evidence type="ECO:0000256" key="2">
    <source>
        <dbReference type="ARBA" id="ARBA00006920"/>
    </source>
</evidence>
<keyword evidence="7" id="KW-0630">Potassium</keyword>
<keyword evidence="8 13" id="KW-1133">Transmembrane helix</keyword>
<evidence type="ECO:0000256" key="8">
    <source>
        <dbReference type="ARBA" id="ARBA00022989"/>
    </source>
</evidence>
<evidence type="ECO:0000256" key="4">
    <source>
        <dbReference type="ARBA" id="ARBA00022538"/>
    </source>
</evidence>
<sequence length="220" mass="23633">MSASGEAAGTPPVSDIGRLTGFSDGVFAIVITLLVIELRVPAHRPGELLTGLVEEAPAYVAFLLSFGYVGVIWLNHHMLLRLVRSTTLGLNWINLWLLLGVVVIPFPTAVLAAAFAHDGNDHDRRVAVLLYALAAAAMSAPWLAFFSYLRRHPALLGEGISVAHVAAQRARPVTGMALYLLSGALGWFVSPVLGVIGIVVMIAYHALTSEGVRRGRPRRR</sequence>
<evidence type="ECO:0000256" key="3">
    <source>
        <dbReference type="ARBA" id="ARBA00022448"/>
    </source>
</evidence>
<keyword evidence="11" id="KW-0407">Ion channel</keyword>
<keyword evidence="5 13" id="KW-0812">Transmembrane</keyword>
<gene>
    <name evidence="14" type="ORF">U2F25_33600</name>
</gene>
<dbReference type="RefSeq" id="WP_322443792.1">
    <property type="nucleotide sequence ID" value="NZ_JAXOTQ010000069.1"/>
</dbReference>
<feature type="transmembrane region" description="Helical" evidence="13">
    <location>
        <begin position="56"/>
        <end position="75"/>
    </location>
</feature>
<feature type="transmembrane region" description="Helical" evidence="13">
    <location>
        <begin position="184"/>
        <end position="207"/>
    </location>
</feature>
<evidence type="ECO:0000313" key="14">
    <source>
        <dbReference type="EMBL" id="MDZ5494325.1"/>
    </source>
</evidence>